<proteinExistence type="predicted"/>
<name>A0ABQ9HD96_9NEOP</name>
<evidence type="ECO:0000256" key="1">
    <source>
        <dbReference type="SAM" id="MobiDB-lite"/>
    </source>
</evidence>
<feature type="compositionally biased region" description="Polar residues" evidence="1">
    <location>
        <begin position="128"/>
        <end position="140"/>
    </location>
</feature>
<feature type="compositionally biased region" description="Polar residues" evidence="1">
    <location>
        <begin position="206"/>
        <end position="228"/>
    </location>
</feature>
<accession>A0ABQ9HD96</accession>
<sequence>MQITTAEKTIEKLRTAFTAYGLPEMLVADNGPRFRSEEFRRKPRTRWLLMKPNLPEYQDNGSKRRRIQDAKFRVQDPVLVKIVRGWLPRCIVEVVSPVTYRVNVGDVIRLDHLQKCHLQEEVPFWEQKNSPEISSKQQAGRSVVSSSETGASSAPEQPGRVHSQQAGFWEQKNSPGISSKQQAGRSVVSSSETGASSTPEQPGRVHSQQAGFWEQKNSPGISSKQQAGRSVVSSSETGASSAPEQPVTTMLVQDSKGRVHSQQAGFWEQKNSPGISSKQQAGRSVVSSSETGASSTPEQPVTTMLVQDSKGRVHSQQAGFA</sequence>
<keyword evidence="3" id="KW-1185">Reference proteome</keyword>
<feature type="compositionally biased region" description="Polar residues" evidence="1">
    <location>
        <begin position="260"/>
        <end position="282"/>
    </location>
</feature>
<dbReference type="InterPro" id="IPR036397">
    <property type="entry name" value="RNaseH_sf"/>
</dbReference>
<organism evidence="2 3">
    <name type="scientific">Dryococelus australis</name>
    <dbReference type="NCBI Taxonomy" id="614101"/>
    <lineage>
        <taxon>Eukaryota</taxon>
        <taxon>Metazoa</taxon>
        <taxon>Ecdysozoa</taxon>
        <taxon>Arthropoda</taxon>
        <taxon>Hexapoda</taxon>
        <taxon>Insecta</taxon>
        <taxon>Pterygota</taxon>
        <taxon>Neoptera</taxon>
        <taxon>Polyneoptera</taxon>
        <taxon>Phasmatodea</taxon>
        <taxon>Verophasmatodea</taxon>
        <taxon>Anareolatae</taxon>
        <taxon>Phasmatidae</taxon>
        <taxon>Eurycanthinae</taxon>
        <taxon>Dryococelus</taxon>
    </lineage>
</organism>
<feature type="compositionally biased region" description="Polar residues" evidence="1">
    <location>
        <begin position="297"/>
        <end position="306"/>
    </location>
</feature>
<dbReference type="EMBL" id="JARBHB010000006">
    <property type="protein sequence ID" value="KAJ8882283.1"/>
    <property type="molecule type" value="Genomic_DNA"/>
</dbReference>
<comment type="caution">
    <text evidence="2">The sequence shown here is derived from an EMBL/GenBank/DDBJ whole genome shotgun (WGS) entry which is preliminary data.</text>
</comment>
<reference evidence="2 3" key="1">
    <citation type="submission" date="2023-02" db="EMBL/GenBank/DDBJ databases">
        <title>LHISI_Scaffold_Assembly.</title>
        <authorList>
            <person name="Stuart O.P."/>
            <person name="Cleave R."/>
            <person name="Magrath M.J.L."/>
            <person name="Mikheyev A.S."/>
        </authorList>
    </citation>
    <scope>NUCLEOTIDE SEQUENCE [LARGE SCALE GENOMIC DNA]</scope>
    <source>
        <strain evidence="2">Daus_M_001</strain>
        <tissue evidence="2">Leg muscle</tissue>
    </source>
</reference>
<evidence type="ECO:0000313" key="2">
    <source>
        <dbReference type="EMBL" id="KAJ8882283.1"/>
    </source>
</evidence>
<gene>
    <name evidence="2" type="ORF">PR048_018771</name>
</gene>
<evidence type="ECO:0000313" key="3">
    <source>
        <dbReference type="Proteomes" id="UP001159363"/>
    </source>
</evidence>
<protein>
    <recommendedName>
        <fullName evidence="4">Integrase catalytic domain-containing protein</fullName>
    </recommendedName>
</protein>
<feature type="compositionally biased region" description="Low complexity" evidence="1">
    <location>
        <begin position="230"/>
        <end position="242"/>
    </location>
</feature>
<evidence type="ECO:0008006" key="4">
    <source>
        <dbReference type="Google" id="ProtNLM"/>
    </source>
</evidence>
<feature type="region of interest" description="Disordered" evidence="1">
    <location>
        <begin position="128"/>
        <end position="321"/>
    </location>
</feature>
<feature type="compositionally biased region" description="Low complexity" evidence="1">
    <location>
        <begin position="284"/>
        <end position="296"/>
    </location>
</feature>
<dbReference type="Proteomes" id="UP001159363">
    <property type="component" value="Chromosome 5"/>
</dbReference>
<dbReference type="Gene3D" id="3.30.420.10">
    <property type="entry name" value="Ribonuclease H-like superfamily/Ribonuclease H"/>
    <property type="match status" value="1"/>
</dbReference>
<feature type="compositionally biased region" description="Low complexity" evidence="1">
    <location>
        <begin position="186"/>
        <end position="198"/>
    </location>
</feature>
<feature type="compositionally biased region" description="Low complexity" evidence="1">
    <location>
        <begin position="142"/>
        <end position="154"/>
    </location>
</feature>
<feature type="compositionally biased region" description="Polar residues" evidence="1">
    <location>
        <begin position="162"/>
        <end position="184"/>
    </location>
</feature>